<dbReference type="InterPro" id="IPR016040">
    <property type="entry name" value="NAD(P)-bd_dom"/>
</dbReference>
<sequence>MVRLRSRRLTGGMAEQRQHQQQHILVLGGTGTTGRRVAARLRALGHTVRIGSRTGEPVRFDWTDQATWDPALDGIDAVYVVPHEGARLTRPFLALAEKAGVRRAVLLSGRGVDVADYMADDNPSAITHIDGDAAIRETGLEWTVVRPSWFAQNFSEGFFTDSVRGGELALAAADGLVPFVDAEDIADVVVAALTEDGHHGRTYELSGPRLLTFAEAAGAISAASGRPLRYVPLAPEEFTAGLVAAGMPEQDAGWFADMLSPVRRGIEAHLSEGVREALGREPRDFTVFAAEAAESGAWK</sequence>
<name>A0A7G3UGZ7_STRT9</name>
<gene>
    <name evidence="2" type="ORF">STSU_023225</name>
</gene>
<evidence type="ECO:0000259" key="1">
    <source>
        <dbReference type="Pfam" id="PF13460"/>
    </source>
</evidence>
<protein>
    <submittedName>
        <fullName evidence="2">NAD(P)-dependent oxidoreductase</fullName>
    </submittedName>
</protein>
<dbReference type="SUPFAM" id="SSF51735">
    <property type="entry name" value="NAD(P)-binding Rossmann-fold domains"/>
    <property type="match status" value="1"/>
</dbReference>
<evidence type="ECO:0000313" key="3">
    <source>
        <dbReference type="Proteomes" id="UP000005940"/>
    </source>
</evidence>
<reference evidence="2 3" key="1">
    <citation type="journal article" date="2012" name="J. Bacteriol.">
        <title>Draft genome of Streptomyces tsukubaensis NRRL 18488, the producer of the clinically important immunosuppressant tacrolimus (FK506).</title>
        <authorList>
            <person name="Barreiro C."/>
            <person name="Prieto C."/>
            <person name="Sola-Landa A."/>
            <person name="Solera E."/>
            <person name="Martinez-Castro M."/>
            <person name="Perez-Redondo R."/>
            <person name="Garcia-Estrada C."/>
            <person name="Aparicio J.F."/>
            <person name="Fernandez-Martinez L.T."/>
            <person name="Santos-Aberturas J."/>
            <person name="Salehi-Najafabadi Z."/>
            <person name="Rodriguez-Garcia A."/>
            <person name="Tauch A."/>
            <person name="Martin J.F."/>
        </authorList>
    </citation>
    <scope>NUCLEOTIDE SEQUENCE [LARGE SCALE GENOMIC DNA]</scope>
    <source>
        <strain evidence="3">DSM 42081 / NBRC 108919 / NRRL 18488 / 9993</strain>
    </source>
</reference>
<dbReference type="PANTHER" id="PTHR43162">
    <property type="match status" value="1"/>
</dbReference>
<dbReference type="InterPro" id="IPR051604">
    <property type="entry name" value="Ergot_Alk_Oxidoreductase"/>
</dbReference>
<dbReference type="Proteomes" id="UP000005940">
    <property type="component" value="Chromosome"/>
</dbReference>
<feature type="domain" description="NAD(P)-binding" evidence="1">
    <location>
        <begin position="28"/>
        <end position="195"/>
    </location>
</feature>
<evidence type="ECO:0000313" key="2">
    <source>
        <dbReference type="EMBL" id="QKM69644.1"/>
    </source>
</evidence>
<dbReference type="AlphaFoldDB" id="A0A7G3UGZ7"/>
<accession>A0A7G3UGZ7</accession>
<proteinExistence type="predicted"/>
<dbReference type="PANTHER" id="PTHR43162:SF1">
    <property type="entry name" value="PRESTALK A DIFFERENTIATION PROTEIN A"/>
    <property type="match status" value="1"/>
</dbReference>
<dbReference type="Gene3D" id="3.90.25.10">
    <property type="entry name" value="UDP-galactose 4-epimerase, domain 1"/>
    <property type="match status" value="1"/>
</dbReference>
<dbReference type="Pfam" id="PF13460">
    <property type="entry name" value="NAD_binding_10"/>
    <property type="match status" value="1"/>
</dbReference>
<dbReference type="Gene3D" id="3.40.50.720">
    <property type="entry name" value="NAD(P)-binding Rossmann-like Domain"/>
    <property type="match status" value="1"/>
</dbReference>
<organism evidence="2 3">
    <name type="scientific">Streptomyces tsukubensis (strain DSM 42081 / NBRC 108919 / NRRL 18488 / 9993)</name>
    <dbReference type="NCBI Taxonomy" id="1114943"/>
    <lineage>
        <taxon>Bacteria</taxon>
        <taxon>Bacillati</taxon>
        <taxon>Actinomycetota</taxon>
        <taxon>Actinomycetes</taxon>
        <taxon>Kitasatosporales</taxon>
        <taxon>Streptomycetaceae</taxon>
        <taxon>Streptomyces</taxon>
    </lineage>
</organism>
<dbReference type="EMBL" id="CP029159">
    <property type="protein sequence ID" value="QKM69644.1"/>
    <property type="molecule type" value="Genomic_DNA"/>
</dbReference>
<dbReference type="InterPro" id="IPR036291">
    <property type="entry name" value="NAD(P)-bd_dom_sf"/>
</dbReference>
<keyword evidence="3" id="KW-1185">Reference proteome</keyword>